<reference evidence="1 2" key="1">
    <citation type="submission" date="2023-10" db="EMBL/GenBank/DDBJ databases">
        <title>Comparative genomics analysis reveals potential genetic determinants of host preference in Cryptosporidium xiaoi.</title>
        <authorList>
            <person name="Xiao L."/>
            <person name="Li J."/>
        </authorList>
    </citation>
    <scope>NUCLEOTIDE SEQUENCE [LARGE SCALE GENOMIC DNA]</scope>
    <source>
        <strain evidence="1 2">52996</strain>
    </source>
</reference>
<evidence type="ECO:0008006" key="3">
    <source>
        <dbReference type="Google" id="ProtNLM"/>
    </source>
</evidence>
<proteinExistence type="predicted"/>
<protein>
    <recommendedName>
        <fullName evidence="3">START domain-containing protein</fullName>
    </recommendedName>
</protein>
<sequence>MMKIFKRNKENKIYNEKFTSENNINININKVQKLGCKSFYQEKTRNEINENEISIKNNNLVDYSSFDIRNDVLNLKTFKFNEIVDCGYEMTPKNSTYSENTTPNSTLIFLETSVGSARNSFIGETPQTNESISFTNDKNGFESENGELELDINKLEELYEKIHIYIKNNYPYYAYSKYLELSMLLYSILSKYGIDNSVYLEMSLVISSNNVLNNSNLNYINDNESQNFSSIYSKNIDSFSHKNIKHTGGRCSPIILSPFHSSLKGIKLSSNKITNNLISELNISNSNYDKKNQSQNLLIYLDLIYLNRNGVPIKNSTNNIIGNGNNPVIQGGSGITRRLKNKLASVVEFPSSGSLGNNNNIKRGKLFAECFPLLENNNESAKKTISRSIKNNTNDTSLTQNAKIFSLDEFPCMIFSNNCFPVFSNKFSSIKSRNYSLNYIKFPTEVRCIIRTNESESNYEKNGEFDGLKNFIVKLVTDIHIHRLRFSLYKCSSSYMDLVSALKMRKKTHIKCEDDDGEKDRNINLISDQKDNINDNSKHEWNSFGDSNMGMWWAMRSESEFLILCDCIVNTCPLNVLSIVNESDLHLHWAPFVNNSECLSYIGLYTQIVRHSSNMPWPIGLCQCSLYCVAIDAHRKNDLSEEPFIIITAVSIPDKSDSVCGIKVKDTQINASKLDILSLCFVIQPIPNSPMQTRISFLSKSIIPIPNFVPKAVPSFIAKQVGKSFYNNIINIIERFNGSPFYYRLNTDFEFYGFIAKRLKIKYNNFDQEIESENEMDICKSLKCEDNCLYLDKINTKNQNQDISPSIKKRKTKNDLKQKKEMLEEFNKFNSYFEDEKELIDNDSYKGNTNIEKPIVNYFADNIHEKLGSMFPSI</sequence>
<evidence type="ECO:0000313" key="1">
    <source>
        <dbReference type="EMBL" id="KAK6591189.1"/>
    </source>
</evidence>
<dbReference type="EMBL" id="JAWDEY010000001">
    <property type="protein sequence ID" value="KAK6591189.1"/>
    <property type="molecule type" value="Genomic_DNA"/>
</dbReference>
<dbReference type="AlphaFoldDB" id="A0AAV9Y398"/>
<keyword evidence="2" id="KW-1185">Reference proteome</keyword>
<organism evidence="1 2">
    <name type="scientific">Cryptosporidium xiaoi</name>
    <dbReference type="NCBI Taxonomy" id="659607"/>
    <lineage>
        <taxon>Eukaryota</taxon>
        <taxon>Sar</taxon>
        <taxon>Alveolata</taxon>
        <taxon>Apicomplexa</taxon>
        <taxon>Conoidasida</taxon>
        <taxon>Coccidia</taxon>
        <taxon>Eucoccidiorida</taxon>
        <taxon>Eimeriorina</taxon>
        <taxon>Cryptosporidiidae</taxon>
        <taxon>Cryptosporidium</taxon>
    </lineage>
</organism>
<dbReference type="SUPFAM" id="SSF55961">
    <property type="entry name" value="Bet v1-like"/>
    <property type="match status" value="1"/>
</dbReference>
<dbReference type="Gene3D" id="3.30.530.20">
    <property type="match status" value="1"/>
</dbReference>
<dbReference type="Proteomes" id="UP001311799">
    <property type="component" value="Unassembled WGS sequence"/>
</dbReference>
<accession>A0AAV9Y398</accession>
<comment type="caution">
    <text evidence="1">The sequence shown here is derived from an EMBL/GenBank/DDBJ whole genome shotgun (WGS) entry which is preliminary data.</text>
</comment>
<gene>
    <name evidence="1" type="ORF">RS030_101585</name>
</gene>
<dbReference type="InterPro" id="IPR023393">
    <property type="entry name" value="START-like_dom_sf"/>
</dbReference>
<evidence type="ECO:0000313" key="2">
    <source>
        <dbReference type="Proteomes" id="UP001311799"/>
    </source>
</evidence>
<name>A0AAV9Y398_9CRYT</name>